<dbReference type="EMBL" id="RQPJ01000002">
    <property type="protein sequence ID" value="RTE54460.1"/>
    <property type="molecule type" value="Genomic_DNA"/>
</dbReference>
<protein>
    <submittedName>
        <fullName evidence="2">DUF4296 domain-containing protein</fullName>
    </submittedName>
</protein>
<dbReference type="RefSeq" id="WP_126161193.1">
    <property type="nucleotide sequence ID" value="NZ_RQPJ01000002.1"/>
</dbReference>
<dbReference type="Proteomes" id="UP000267585">
    <property type="component" value="Unassembled WGS sequence"/>
</dbReference>
<gene>
    <name evidence="2" type="ORF">EHW67_04655</name>
</gene>
<organism evidence="2 3">
    <name type="scientific">Arenibacter aquaticus</name>
    <dbReference type="NCBI Taxonomy" id="2489054"/>
    <lineage>
        <taxon>Bacteria</taxon>
        <taxon>Pseudomonadati</taxon>
        <taxon>Bacteroidota</taxon>
        <taxon>Flavobacteriia</taxon>
        <taxon>Flavobacteriales</taxon>
        <taxon>Flavobacteriaceae</taxon>
        <taxon>Arenibacter</taxon>
    </lineage>
</organism>
<dbReference type="InterPro" id="IPR025381">
    <property type="entry name" value="DUF4296"/>
</dbReference>
<accession>A0A430K621</accession>
<reference evidence="2 3" key="1">
    <citation type="submission" date="2018-11" db="EMBL/GenBank/DDBJ databases">
        <title>Arenibacter aquaticus sp.nov., a marine bacterium isolated from surface seawater in the South China Sea.</title>
        <authorList>
            <person name="Guo J."/>
            <person name="Sun J."/>
        </authorList>
    </citation>
    <scope>NUCLEOTIDE SEQUENCE [LARGE SCALE GENOMIC DNA]</scope>
    <source>
        <strain evidence="2 3">GUO666</strain>
    </source>
</reference>
<dbReference type="AlphaFoldDB" id="A0A430K621"/>
<comment type="caution">
    <text evidence="2">The sequence shown here is derived from an EMBL/GenBank/DDBJ whole genome shotgun (WGS) entry which is preliminary data.</text>
</comment>
<evidence type="ECO:0000313" key="2">
    <source>
        <dbReference type="EMBL" id="RTE54460.1"/>
    </source>
</evidence>
<dbReference type="OrthoDB" id="1525222at2"/>
<evidence type="ECO:0000259" key="1">
    <source>
        <dbReference type="Pfam" id="PF14129"/>
    </source>
</evidence>
<keyword evidence="3" id="KW-1185">Reference proteome</keyword>
<dbReference type="PROSITE" id="PS51257">
    <property type="entry name" value="PROKAR_LIPOPROTEIN"/>
    <property type="match status" value="1"/>
</dbReference>
<name>A0A430K621_9FLAO</name>
<proteinExistence type="predicted"/>
<evidence type="ECO:0000313" key="3">
    <source>
        <dbReference type="Proteomes" id="UP000267585"/>
    </source>
</evidence>
<feature type="domain" description="DUF4296" evidence="1">
    <location>
        <begin position="24"/>
        <end position="105"/>
    </location>
</feature>
<sequence>MAKYGVLLGLILLFSCNEKVVEKPENLIPAEKMISVLYDMAVINAAKNMNQDILLEYDIEPMAYIYSKHGVDSLQFVKSDLYYASKPSEYETIYTAVKDKLEKDEQFMEEHNKKMDSIKAAKERERLGLDKKKKAVKDSLP</sequence>
<dbReference type="Pfam" id="PF14129">
    <property type="entry name" value="DUF4296"/>
    <property type="match status" value="1"/>
</dbReference>